<evidence type="ECO:0000313" key="5">
    <source>
        <dbReference type="Proteomes" id="UP000823485"/>
    </source>
</evidence>
<organism evidence="4 5">
    <name type="scientific">Siminovitchia thermophila</name>
    <dbReference type="NCBI Taxonomy" id="1245522"/>
    <lineage>
        <taxon>Bacteria</taxon>
        <taxon>Bacillati</taxon>
        <taxon>Bacillota</taxon>
        <taxon>Bacilli</taxon>
        <taxon>Bacillales</taxon>
        <taxon>Bacillaceae</taxon>
        <taxon>Siminovitchia</taxon>
    </lineage>
</organism>
<dbReference type="InterPro" id="IPR015590">
    <property type="entry name" value="Aldehyde_DH_dom"/>
</dbReference>
<protein>
    <submittedName>
        <fullName evidence="4">Betaine-aldehyde dehydrogenase</fullName>
        <ecNumber evidence="4">1.2.1.8</ecNumber>
    </submittedName>
</protein>
<dbReference type="InterPro" id="IPR016162">
    <property type="entry name" value="Ald_DH_N"/>
</dbReference>
<evidence type="ECO:0000259" key="3">
    <source>
        <dbReference type="Pfam" id="PF00171"/>
    </source>
</evidence>
<dbReference type="EC" id="1.2.1.8" evidence="4"/>
<dbReference type="PANTHER" id="PTHR11699">
    <property type="entry name" value="ALDEHYDE DEHYDROGENASE-RELATED"/>
    <property type="match status" value="1"/>
</dbReference>
<dbReference type="RefSeq" id="WP_077113842.1">
    <property type="nucleotide sequence ID" value="NZ_JAFBFH010000015.1"/>
</dbReference>
<accession>A0ABS2R748</accession>
<dbReference type="InterPro" id="IPR016161">
    <property type="entry name" value="Ald_DH/histidinol_DH"/>
</dbReference>
<feature type="domain" description="Aldehyde dehydrogenase" evidence="3">
    <location>
        <begin position="20"/>
        <end position="484"/>
    </location>
</feature>
<name>A0ABS2R748_9BACI</name>
<evidence type="ECO:0000256" key="1">
    <source>
        <dbReference type="ARBA" id="ARBA00023002"/>
    </source>
</evidence>
<sequence length="489" mass="52931">MTNKMGTLPVRANWINGEWRKSAQMNVATSPVNGEVLGHYYEPSEADVHDAIQAAKKTFVHSEWRHNRHMRAKALNDLADQLEKRREEIVQLLSKENGKVLGEAEFEFSLTPPKLRYYAALALTDTGQAAQIQHGLHSTLVSEPIGVAGIIVPWNSPVILSVRSFAPALAAGCTCVVKMPAQTALVNGLLAEIIADTPSIPKGVLNILTESGNVASKKLVEAKEVEVISYTGSTQVGRNIMEGCAKRLKRMSLELGGKTPMIVFDDANLDAVIPTIVAGITTFTGQFCMTGSRILVQSGIAGEVRKRLAEVLSAVQVGPGDDPSSQMGPLIDAANAARVDQKVEEMIADGAEVIVRGGRGQTEGSDVSEHDAYYRPTLLATQDVNSPLIQEEIFGPVASFEIFESEEEAIERANATDYGLSASIWTANRDRSLRMPGKIEAGTVWVNAWAVVFDQFEEGGFKQSGFGRLNGRTALAEFQEYKHVVQAGN</sequence>
<gene>
    <name evidence="4" type="ORF">JOC94_002468</name>
</gene>
<dbReference type="Pfam" id="PF00171">
    <property type="entry name" value="Aldedh"/>
    <property type="match status" value="1"/>
</dbReference>
<proteinExistence type="predicted"/>
<keyword evidence="2" id="KW-0175">Coiled coil</keyword>
<evidence type="ECO:0000313" key="4">
    <source>
        <dbReference type="EMBL" id="MBM7715480.1"/>
    </source>
</evidence>
<reference evidence="4 5" key="1">
    <citation type="submission" date="2021-01" db="EMBL/GenBank/DDBJ databases">
        <title>Genomic Encyclopedia of Type Strains, Phase IV (KMG-IV): sequencing the most valuable type-strain genomes for metagenomic binning, comparative biology and taxonomic classification.</title>
        <authorList>
            <person name="Goeker M."/>
        </authorList>
    </citation>
    <scope>NUCLEOTIDE SEQUENCE [LARGE SCALE GENOMIC DNA]</scope>
    <source>
        <strain evidence="4 5">DSM 105453</strain>
    </source>
</reference>
<feature type="coiled-coil region" evidence="2">
    <location>
        <begin position="72"/>
        <end position="99"/>
    </location>
</feature>
<dbReference type="Gene3D" id="3.40.309.10">
    <property type="entry name" value="Aldehyde Dehydrogenase, Chain A, domain 2"/>
    <property type="match status" value="1"/>
</dbReference>
<keyword evidence="5" id="KW-1185">Reference proteome</keyword>
<dbReference type="SUPFAM" id="SSF53720">
    <property type="entry name" value="ALDH-like"/>
    <property type="match status" value="1"/>
</dbReference>
<dbReference type="Proteomes" id="UP000823485">
    <property type="component" value="Unassembled WGS sequence"/>
</dbReference>
<dbReference type="EMBL" id="JAFBFH010000015">
    <property type="protein sequence ID" value="MBM7715480.1"/>
    <property type="molecule type" value="Genomic_DNA"/>
</dbReference>
<dbReference type="InterPro" id="IPR016163">
    <property type="entry name" value="Ald_DH_C"/>
</dbReference>
<evidence type="ECO:0000256" key="2">
    <source>
        <dbReference type="SAM" id="Coils"/>
    </source>
</evidence>
<dbReference type="GO" id="GO:0008802">
    <property type="term" value="F:betaine-aldehyde dehydrogenase (NAD+) activity"/>
    <property type="evidence" value="ECO:0007669"/>
    <property type="project" value="UniProtKB-EC"/>
</dbReference>
<comment type="caution">
    <text evidence="4">The sequence shown here is derived from an EMBL/GenBank/DDBJ whole genome shotgun (WGS) entry which is preliminary data.</text>
</comment>
<keyword evidence="1 4" id="KW-0560">Oxidoreductase</keyword>
<dbReference type="Gene3D" id="3.40.605.10">
    <property type="entry name" value="Aldehyde Dehydrogenase, Chain A, domain 1"/>
    <property type="match status" value="1"/>
</dbReference>